<sequence>MELKFLRREGDKLIFTTDHERIRTVTYEAVGTEEQFENFLKAVLLNYYKRNGLID</sequence>
<name>A0A1G7R2B7_THETY</name>
<reference evidence="1 2" key="1">
    <citation type="submission" date="2016-10" db="EMBL/GenBank/DDBJ databases">
        <authorList>
            <person name="de Groot N.N."/>
        </authorList>
    </citation>
    <scope>NUCLEOTIDE SEQUENCE [LARGE SCALE GENOMIC DNA]</scope>
    <source>
        <strain evidence="1 2">DSM 569</strain>
    </source>
</reference>
<evidence type="ECO:0000313" key="2">
    <source>
        <dbReference type="Proteomes" id="UP000183404"/>
    </source>
</evidence>
<dbReference type="EMBL" id="FNBS01000039">
    <property type="protein sequence ID" value="SDG04279.1"/>
    <property type="molecule type" value="Genomic_DNA"/>
</dbReference>
<dbReference type="RefSeq" id="WP_167353641.1">
    <property type="nucleotide sequence ID" value="NZ_FNBS01000039.1"/>
</dbReference>
<dbReference type="AlphaFoldDB" id="A0A1G7R2B7"/>
<protein>
    <submittedName>
        <fullName evidence="1">Uncharacterized protein</fullName>
    </submittedName>
</protein>
<proteinExistence type="predicted"/>
<dbReference type="Proteomes" id="UP000183404">
    <property type="component" value="Unassembled WGS sequence"/>
</dbReference>
<accession>A0A1G7R2B7</accession>
<evidence type="ECO:0000313" key="1">
    <source>
        <dbReference type="EMBL" id="SDG04279.1"/>
    </source>
</evidence>
<gene>
    <name evidence="1" type="ORF">SAMN04244560_01688</name>
</gene>
<organism evidence="1 2">
    <name type="scientific">Thermoanaerobacter thermohydrosulfuricus</name>
    <name type="common">Clostridium thermohydrosulfuricum</name>
    <dbReference type="NCBI Taxonomy" id="1516"/>
    <lineage>
        <taxon>Bacteria</taxon>
        <taxon>Bacillati</taxon>
        <taxon>Bacillota</taxon>
        <taxon>Clostridia</taxon>
        <taxon>Thermoanaerobacterales</taxon>
        <taxon>Thermoanaerobacteraceae</taxon>
        <taxon>Thermoanaerobacter</taxon>
    </lineage>
</organism>